<evidence type="ECO:0000256" key="5">
    <source>
        <dbReference type="ARBA" id="ARBA00022475"/>
    </source>
</evidence>
<dbReference type="EMBL" id="BSUZ01000001">
    <property type="protein sequence ID" value="GMA87852.1"/>
    <property type="molecule type" value="Genomic_DNA"/>
</dbReference>
<evidence type="ECO:0000256" key="6">
    <source>
        <dbReference type="ARBA" id="ARBA00022719"/>
    </source>
</evidence>
<dbReference type="Pfam" id="PF00346">
    <property type="entry name" value="Complex1_49kDa"/>
    <property type="match status" value="1"/>
</dbReference>
<protein>
    <recommendedName>
        <fullName evidence="21">NADH-quinone oxidoreductase subunit D domain-containing protein</fullName>
    </recommendedName>
</protein>
<accession>A0ABQ6JHZ3</accession>
<dbReference type="Gene3D" id="3.30.460.80">
    <property type="entry name" value="NADH:ubiquinone oxidoreductase, 30kDa subunit"/>
    <property type="match status" value="1"/>
</dbReference>
<evidence type="ECO:0000256" key="11">
    <source>
        <dbReference type="ARBA" id="ARBA00023027"/>
    </source>
</evidence>
<dbReference type="InterPro" id="IPR029014">
    <property type="entry name" value="NiFe-Hase_large"/>
</dbReference>
<dbReference type="InterPro" id="IPR037232">
    <property type="entry name" value="NADH_quin_OxRdtase_su_C/D-like"/>
</dbReference>
<keyword evidence="5" id="KW-1003">Cell membrane</keyword>
<evidence type="ECO:0000256" key="15">
    <source>
        <dbReference type="ARBA" id="ARBA00047712"/>
    </source>
</evidence>
<evidence type="ECO:0000256" key="16">
    <source>
        <dbReference type="SAM" id="MobiDB-lite"/>
    </source>
</evidence>
<evidence type="ECO:0000256" key="4">
    <source>
        <dbReference type="ARBA" id="ARBA00022448"/>
    </source>
</evidence>
<dbReference type="Pfam" id="PF00329">
    <property type="entry name" value="Complex1_30kDa"/>
    <property type="match status" value="1"/>
</dbReference>
<dbReference type="Gene3D" id="1.10.645.10">
    <property type="entry name" value="Cytochrome-c3 Hydrogenase, chain B"/>
    <property type="match status" value="1"/>
</dbReference>
<reference evidence="20" key="1">
    <citation type="journal article" date="2019" name="Int. J. Syst. Evol. Microbiol.">
        <title>The Global Catalogue of Microorganisms (GCM) 10K type strain sequencing project: providing services to taxonomists for standard genome sequencing and annotation.</title>
        <authorList>
            <consortium name="The Broad Institute Genomics Platform"/>
            <consortium name="The Broad Institute Genome Sequencing Center for Infectious Disease"/>
            <person name="Wu L."/>
            <person name="Ma J."/>
        </authorList>
    </citation>
    <scope>NUCLEOTIDE SEQUENCE [LARGE SCALE GENOMIC DNA]</scope>
    <source>
        <strain evidence="20">NBRC 108730</strain>
    </source>
</reference>
<keyword evidence="8" id="KW-1278">Translocase</keyword>
<comment type="subcellular location">
    <subcellularLocation>
        <location evidence="1">Cell inner membrane</location>
        <topology evidence="1">Peripheral membrane protein</topology>
    </subcellularLocation>
</comment>
<dbReference type="InterPro" id="IPR014029">
    <property type="entry name" value="NADH_UbQ_OxRdtase_49kDa_CS"/>
</dbReference>
<feature type="region of interest" description="Disordered" evidence="16">
    <location>
        <begin position="592"/>
        <end position="675"/>
    </location>
</feature>
<dbReference type="SUPFAM" id="SSF56762">
    <property type="entry name" value="HydB/Nqo4-like"/>
    <property type="match status" value="1"/>
</dbReference>
<evidence type="ECO:0000256" key="13">
    <source>
        <dbReference type="ARBA" id="ARBA00023268"/>
    </source>
</evidence>
<keyword evidence="4" id="KW-0813">Transport</keyword>
<evidence type="ECO:0000256" key="2">
    <source>
        <dbReference type="ARBA" id="ARBA00005769"/>
    </source>
</evidence>
<comment type="catalytic activity">
    <reaction evidence="15">
        <text>a quinone + NADH + 5 H(+)(in) = a quinol + NAD(+) + 4 H(+)(out)</text>
        <dbReference type="Rhea" id="RHEA:57888"/>
        <dbReference type="ChEBI" id="CHEBI:15378"/>
        <dbReference type="ChEBI" id="CHEBI:24646"/>
        <dbReference type="ChEBI" id="CHEBI:57540"/>
        <dbReference type="ChEBI" id="CHEBI:57945"/>
        <dbReference type="ChEBI" id="CHEBI:132124"/>
    </reaction>
</comment>
<dbReference type="PANTHER" id="PTHR11993">
    <property type="entry name" value="NADH-UBIQUINONE OXIDOREDUCTASE 49 KDA SUBUNIT"/>
    <property type="match status" value="1"/>
</dbReference>
<feature type="region of interest" description="Disordered" evidence="16">
    <location>
        <begin position="418"/>
        <end position="437"/>
    </location>
</feature>
<evidence type="ECO:0000256" key="14">
    <source>
        <dbReference type="ARBA" id="ARBA00038617"/>
    </source>
</evidence>
<dbReference type="SUPFAM" id="SSF143243">
    <property type="entry name" value="Nqo5-like"/>
    <property type="match status" value="1"/>
</dbReference>
<evidence type="ECO:0000256" key="1">
    <source>
        <dbReference type="ARBA" id="ARBA00004417"/>
    </source>
</evidence>
<comment type="similarity">
    <text evidence="3">In the C-terminal section; belongs to the complex I 49 kDa subunit family.</text>
</comment>
<evidence type="ECO:0008006" key="21">
    <source>
        <dbReference type="Google" id="ProtNLM"/>
    </source>
</evidence>
<evidence type="ECO:0000259" key="18">
    <source>
        <dbReference type="Pfam" id="PF00346"/>
    </source>
</evidence>
<keyword evidence="12" id="KW-0472">Membrane</keyword>
<evidence type="ECO:0000256" key="8">
    <source>
        <dbReference type="ARBA" id="ARBA00022967"/>
    </source>
</evidence>
<dbReference type="InterPro" id="IPR041921">
    <property type="entry name" value="NuoE_N"/>
</dbReference>
<dbReference type="InterPro" id="IPR022885">
    <property type="entry name" value="NDH1_su_D/H"/>
</dbReference>
<comment type="subunit">
    <text evidence="14">NDH-1 is composed of 13 different subunits. Subunits NuoB, CD, E, F, and G constitute the peripheral sector of the complex.</text>
</comment>
<evidence type="ECO:0000313" key="19">
    <source>
        <dbReference type="EMBL" id="GMA87852.1"/>
    </source>
</evidence>
<dbReference type="InterPro" id="IPR001135">
    <property type="entry name" value="NADH_Q_OxRdtase_suD"/>
</dbReference>
<evidence type="ECO:0000259" key="17">
    <source>
        <dbReference type="Pfam" id="PF00329"/>
    </source>
</evidence>
<gene>
    <name evidence="19" type="ORF">GCM10025868_31020</name>
</gene>
<keyword evidence="13" id="KW-0511">Multifunctional enzyme</keyword>
<feature type="compositionally biased region" description="Low complexity" evidence="16">
    <location>
        <begin position="418"/>
        <end position="433"/>
    </location>
</feature>
<keyword evidence="10" id="KW-0411">Iron-sulfur</keyword>
<sequence>MPSVCDVWPGANWHERETWDLFGIVYDGHPALTRILMPDDWPGHPQRKDYPLGGIPVEYKGAQIAPPDQRRSYSLMTQQTDPYGATTTDDAVAGRVLNAAGGDWDDVAEEAAALGEERIVVNMGPQHPSTHGVLRLILEIDGETVTEARAGIGYLHTGIEKNMEFRTWVQGVTFCTRMDYLAPMFQETVYCLAIERLLGVTDRIPERASVIRVLMMELTRISSHLVAMATGGMEMGATTVMTVGFRERERILKVIEPDHRAAHEQRLHPPRRRGAGPAPRRGRRDPVDDPRGAARSRRASRSLLNENPILKGRTVDVGYLDLTGCIALGITGPVLRSTGLPHDLRRAQPYCGYETYDFDVITRDSCDAYGRLRIRIDECYESLRIIAQTVERLQRLEGPVMIEDKKIAWPAQWPSGPTAWATASTTSGTSWAPRWRRSSTTSSLVTEGFRVPAGQVYQAVESPKGEPRGAPGERRRHQAVPRALPRRELQQPAGHRRHVRGRPDRRRDRGRRLDRPRHGRCGPLMSVDPQPVASVTSAHDAYPADVRARLEADAAVVVARYPQSRSALLPLLHLVQSEDGYVSQRGIEPVRRACSTSRRPRWPAWRRSTRSTSGTPTASTPSGSAPTRSARSWAATPSSTACRSTSTSGTTRRPTTARSPSSASSATRPATTRRS</sequence>
<evidence type="ECO:0000256" key="9">
    <source>
        <dbReference type="ARBA" id="ARBA00023004"/>
    </source>
</evidence>
<dbReference type="NCBIfam" id="NF004739">
    <property type="entry name" value="PRK06075.1"/>
    <property type="match status" value="1"/>
</dbReference>
<feature type="domain" description="NADH:ubiquinone oxidoreductase 30kDa subunit" evidence="17">
    <location>
        <begin position="1"/>
        <end position="54"/>
    </location>
</feature>
<feature type="region of interest" description="Disordered" evidence="16">
    <location>
        <begin position="259"/>
        <end position="300"/>
    </location>
</feature>
<keyword evidence="9" id="KW-0408">Iron</keyword>
<evidence type="ECO:0000256" key="12">
    <source>
        <dbReference type="ARBA" id="ARBA00023136"/>
    </source>
</evidence>
<dbReference type="PANTHER" id="PTHR11993:SF10">
    <property type="entry name" value="NADH DEHYDROGENASE [UBIQUINONE] IRON-SULFUR PROTEIN 2, MITOCHONDRIAL"/>
    <property type="match status" value="1"/>
</dbReference>
<proteinExistence type="inferred from homology"/>
<dbReference type="PROSITE" id="PS00535">
    <property type="entry name" value="COMPLEX1_49K"/>
    <property type="match status" value="1"/>
</dbReference>
<feature type="compositionally biased region" description="Low complexity" evidence="16">
    <location>
        <begin position="602"/>
        <end position="675"/>
    </location>
</feature>
<feature type="domain" description="NADH-quinone oxidoreductase subunit D" evidence="18">
    <location>
        <begin position="235"/>
        <end position="466"/>
    </location>
</feature>
<dbReference type="InterPro" id="IPR001268">
    <property type="entry name" value="NADH_UbQ_OxRdtase_30kDa_su"/>
</dbReference>
<keyword evidence="11" id="KW-0520">NAD</keyword>
<comment type="caution">
    <text evidence="19">The sequence shown here is derived from an EMBL/GenBank/DDBJ whole genome shotgun (WGS) entry which is preliminary data.</text>
</comment>
<dbReference type="Proteomes" id="UP001157017">
    <property type="component" value="Unassembled WGS sequence"/>
</dbReference>
<feature type="region of interest" description="Disordered" evidence="16">
    <location>
        <begin position="455"/>
        <end position="532"/>
    </location>
</feature>
<evidence type="ECO:0000256" key="10">
    <source>
        <dbReference type="ARBA" id="ARBA00023014"/>
    </source>
</evidence>
<dbReference type="Gene3D" id="1.10.10.1590">
    <property type="entry name" value="NADH-quinone oxidoreductase subunit E"/>
    <property type="match status" value="1"/>
</dbReference>
<evidence type="ECO:0000256" key="3">
    <source>
        <dbReference type="ARBA" id="ARBA00010019"/>
    </source>
</evidence>
<organism evidence="19 20">
    <name type="scientific">Angustibacter aerolatus</name>
    <dbReference type="NCBI Taxonomy" id="1162965"/>
    <lineage>
        <taxon>Bacteria</taxon>
        <taxon>Bacillati</taxon>
        <taxon>Actinomycetota</taxon>
        <taxon>Actinomycetes</taxon>
        <taxon>Kineosporiales</taxon>
        <taxon>Kineosporiaceae</taxon>
    </lineage>
</organism>
<name>A0ABQ6JHZ3_9ACTN</name>
<feature type="compositionally biased region" description="Basic and acidic residues" evidence="16">
    <location>
        <begin position="501"/>
        <end position="513"/>
    </location>
</feature>
<comment type="similarity">
    <text evidence="2">Belongs to the complex I 49 kDa subunit family.</text>
</comment>
<evidence type="ECO:0000256" key="7">
    <source>
        <dbReference type="ARBA" id="ARBA00022723"/>
    </source>
</evidence>
<feature type="compositionally biased region" description="Basic and acidic residues" evidence="16">
    <location>
        <begin position="463"/>
        <end position="473"/>
    </location>
</feature>
<keyword evidence="6" id="KW-0874">Quinone</keyword>
<evidence type="ECO:0000313" key="20">
    <source>
        <dbReference type="Proteomes" id="UP001157017"/>
    </source>
</evidence>
<keyword evidence="20" id="KW-1185">Reference proteome</keyword>
<keyword evidence="7" id="KW-0479">Metal-binding</keyword>